<evidence type="ECO:0008006" key="5">
    <source>
        <dbReference type="Google" id="ProtNLM"/>
    </source>
</evidence>
<organism evidence="3 4">
    <name type="scientific">Chytriomyces confervae</name>
    <dbReference type="NCBI Taxonomy" id="246404"/>
    <lineage>
        <taxon>Eukaryota</taxon>
        <taxon>Fungi</taxon>
        <taxon>Fungi incertae sedis</taxon>
        <taxon>Chytridiomycota</taxon>
        <taxon>Chytridiomycota incertae sedis</taxon>
        <taxon>Chytridiomycetes</taxon>
        <taxon>Chytridiales</taxon>
        <taxon>Chytriomycetaceae</taxon>
        <taxon>Chytriomyces</taxon>
    </lineage>
</organism>
<gene>
    <name evidence="3" type="ORF">CcCBS67573_g09620</name>
</gene>
<dbReference type="AlphaFoldDB" id="A0A507DQU3"/>
<feature type="compositionally biased region" description="Basic and acidic residues" evidence="1">
    <location>
        <begin position="190"/>
        <end position="201"/>
    </location>
</feature>
<dbReference type="SUPFAM" id="SSF81324">
    <property type="entry name" value="Voltage-gated potassium channels"/>
    <property type="match status" value="1"/>
</dbReference>
<dbReference type="PANTHER" id="PTHR47823">
    <property type="entry name" value="ION_TRANS DOMAIN-CONTAINING PROTEIN"/>
    <property type="match status" value="1"/>
</dbReference>
<protein>
    <recommendedName>
        <fullName evidence="5">Ion transport domain-containing protein</fullName>
    </recommendedName>
</protein>
<evidence type="ECO:0000313" key="4">
    <source>
        <dbReference type="Proteomes" id="UP000320333"/>
    </source>
</evidence>
<sequence length="670" mass="74252">MSLLALVADLHAKLKLIEMQVSLVLPMAEQALMEISSAAASTQVHTLTRLSQPPTRSNSTKPSLKMQQVEEPIIVTGEAWESQMVSSPPMSNISAFDSANILFTEAEDKESEESSLWRKTTKRFIANLSNVALTEDTASFHAVAAPASTGTLKPKDALAVPTGQQLKRNSSNRSILQRLRSVRSTHITETHMNHAEHRQKESGQSFNSSFRETSNSSHMNQSQMLPPASPKPTHTHSHGHSRHEMTIFHLHASNSPNTSGHHVHYTSNDGIIAPLKPPHVGHDSLPFPRLPRIDTAPSLASDSADYGGSDSNPSIPELPVNTRMQSDMSIRETDCLSWRQSTKSSIKSIMSTSSNESDKLMSLKRAVANTPNISSNQAASSRGRRQSVVVQYLLTPKYNAAGSSASVPSIDAPLQERVEEIGAKNPVVELFKVGFNPMSSFCVGWNFLMARVISVNYVTMIWSIPFKIGFGGTFGIFSRAYSVSLSASFFLDTAFTLLTKYNHPKLLLKTNEPTLFEWQKHYLMTAFPLDILTIIPFELLPSDAADYLWLIRCIRIYKLPHVISTSPLFHKLRKRLEGMLGIGESFSNIFPLTFFLCAFLHVEACTLFYVGRMSAFSNSVIALVQYQNLQTQYIWALFSAIGNTFPLSFRPNTPQEQIVMICFSMIGAAL</sequence>
<proteinExistence type="predicted"/>
<feature type="transmembrane region" description="Helical" evidence="2">
    <location>
        <begin position="589"/>
        <end position="610"/>
    </location>
</feature>
<reference evidence="3 4" key="1">
    <citation type="journal article" date="2019" name="Sci. Rep.">
        <title>Comparative genomics of chytrid fungi reveal insights into the obligate biotrophic and pathogenic lifestyle of Synchytrium endobioticum.</title>
        <authorList>
            <person name="van de Vossenberg B.T.L.H."/>
            <person name="Warris S."/>
            <person name="Nguyen H.D.T."/>
            <person name="van Gent-Pelzer M.P.E."/>
            <person name="Joly D.L."/>
            <person name="van de Geest H.C."/>
            <person name="Bonants P.J.M."/>
            <person name="Smith D.S."/>
            <person name="Levesque C.A."/>
            <person name="van der Lee T.A.J."/>
        </authorList>
    </citation>
    <scope>NUCLEOTIDE SEQUENCE [LARGE SCALE GENOMIC DNA]</scope>
    <source>
        <strain evidence="3 4">CBS 675.73</strain>
    </source>
</reference>
<name>A0A507DQU3_9FUNG</name>
<feature type="compositionally biased region" description="Polar residues" evidence="1">
    <location>
        <begin position="252"/>
        <end position="269"/>
    </location>
</feature>
<evidence type="ECO:0000256" key="2">
    <source>
        <dbReference type="SAM" id="Phobius"/>
    </source>
</evidence>
<feature type="non-terminal residue" evidence="3">
    <location>
        <position position="670"/>
    </location>
</feature>
<feature type="compositionally biased region" description="Polar residues" evidence="1">
    <location>
        <begin position="202"/>
        <end position="224"/>
    </location>
</feature>
<keyword evidence="2" id="KW-0812">Transmembrane</keyword>
<accession>A0A507DQU3</accession>
<keyword evidence="2" id="KW-0472">Membrane</keyword>
<feature type="region of interest" description="Disordered" evidence="1">
    <location>
        <begin position="45"/>
        <end position="65"/>
    </location>
</feature>
<comment type="caution">
    <text evidence="3">The sequence shown here is derived from an EMBL/GenBank/DDBJ whole genome shotgun (WGS) entry which is preliminary data.</text>
</comment>
<keyword evidence="4" id="KW-1185">Reference proteome</keyword>
<dbReference type="Proteomes" id="UP000320333">
    <property type="component" value="Unassembled WGS sequence"/>
</dbReference>
<dbReference type="PANTHER" id="PTHR47823:SF9">
    <property type="entry name" value="CHROMOSOME UNDETERMINED SCAFFOLD_10, WHOLE GENOME SHOTGUN SEQUENCE"/>
    <property type="match status" value="1"/>
</dbReference>
<feature type="compositionally biased region" description="Low complexity" evidence="1">
    <location>
        <begin position="298"/>
        <end position="311"/>
    </location>
</feature>
<keyword evidence="2" id="KW-1133">Transmembrane helix</keyword>
<feature type="region of interest" description="Disordered" evidence="1">
    <location>
        <begin position="190"/>
        <end position="320"/>
    </location>
</feature>
<evidence type="ECO:0000313" key="3">
    <source>
        <dbReference type="EMBL" id="TPX54094.1"/>
    </source>
</evidence>
<evidence type="ECO:0000256" key="1">
    <source>
        <dbReference type="SAM" id="MobiDB-lite"/>
    </source>
</evidence>
<dbReference type="OrthoDB" id="10630118at2759"/>
<dbReference type="EMBL" id="QEAP01000915">
    <property type="protein sequence ID" value="TPX54094.1"/>
    <property type="molecule type" value="Genomic_DNA"/>
</dbReference>